<dbReference type="FunFam" id="1.10.510.10:FF:000060">
    <property type="entry name" value="G-type lectin S-receptor-like serine/threonine-protein kinase"/>
    <property type="match status" value="1"/>
</dbReference>
<evidence type="ECO:0000259" key="18">
    <source>
        <dbReference type="PROSITE" id="PS50011"/>
    </source>
</evidence>
<evidence type="ECO:0000256" key="16">
    <source>
        <dbReference type="SAM" id="Phobius"/>
    </source>
</evidence>
<keyword evidence="2" id="KW-0723">Serine/threonine-protein kinase</keyword>
<dbReference type="Gene3D" id="3.30.200.20">
    <property type="entry name" value="Phosphorylase Kinase, domain 1"/>
    <property type="match status" value="1"/>
</dbReference>
<keyword evidence="8" id="KW-0418">Kinase</keyword>
<dbReference type="PANTHER" id="PTHR27002">
    <property type="entry name" value="RECEPTOR-LIKE SERINE/THREONINE-PROTEIN KINASE SD1-8"/>
    <property type="match status" value="1"/>
</dbReference>
<evidence type="ECO:0000256" key="11">
    <source>
        <dbReference type="ARBA" id="ARBA00023136"/>
    </source>
</evidence>
<dbReference type="GO" id="GO:0016020">
    <property type="term" value="C:membrane"/>
    <property type="evidence" value="ECO:0007669"/>
    <property type="project" value="UniProtKB-SubCell"/>
</dbReference>
<dbReference type="AlphaFoldDB" id="A0ABC9GBH4"/>
<feature type="chain" id="PRO_5044752618" evidence="17">
    <location>
        <begin position="19"/>
        <end position="693"/>
    </location>
</feature>
<evidence type="ECO:0000256" key="7">
    <source>
        <dbReference type="ARBA" id="ARBA00022741"/>
    </source>
</evidence>
<evidence type="ECO:0000256" key="2">
    <source>
        <dbReference type="ARBA" id="ARBA00022527"/>
    </source>
</evidence>
<evidence type="ECO:0000256" key="12">
    <source>
        <dbReference type="ARBA" id="ARBA00023157"/>
    </source>
</evidence>
<keyword evidence="13" id="KW-0325">Glycoprotein</keyword>
<reference evidence="21" key="1">
    <citation type="submission" date="2024-06" db="EMBL/GenBank/DDBJ databases">
        <authorList>
            <person name="Ryan C."/>
        </authorList>
    </citation>
    <scope>NUCLEOTIDE SEQUENCE [LARGE SCALE GENOMIC DNA]</scope>
</reference>
<feature type="domain" description="Gnk2-homologous" evidence="19">
    <location>
        <begin position="19"/>
        <end position="123"/>
    </location>
</feature>
<dbReference type="PROSITE" id="PS00108">
    <property type="entry name" value="PROTEIN_KINASE_ST"/>
    <property type="match status" value="1"/>
</dbReference>
<evidence type="ECO:0000256" key="6">
    <source>
        <dbReference type="ARBA" id="ARBA00022737"/>
    </source>
</evidence>
<feature type="binding site" evidence="14">
    <location>
        <position position="405"/>
    </location>
    <ligand>
        <name>ATP</name>
        <dbReference type="ChEBI" id="CHEBI:30616"/>
    </ligand>
</feature>
<evidence type="ECO:0000256" key="9">
    <source>
        <dbReference type="ARBA" id="ARBA00022840"/>
    </source>
</evidence>
<dbReference type="InterPro" id="IPR038408">
    <property type="entry name" value="GNK2_sf"/>
</dbReference>
<dbReference type="InterPro" id="IPR000719">
    <property type="entry name" value="Prot_kinase_dom"/>
</dbReference>
<dbReference type="SMART" id="SM00220">
    <property type="entry name" value="S_TKc"/>
    <property type="match status" value="1"/>
</dbReference>
<comment type="subcellular location">
    <subcellularLocation>
        <location evidence="1">Membrane</location>
        <topology evidence="1">Single-pass membrane protein</topology>
    </subcellularLocation>
</comment>
<gene>
    <name evidence="20" type="ORF">URODEC1_LOCUS114700</name>
</gene>
<keyword evidence="10 16" id="KW-1133">Transmembrane helix</keyword>
<dbReference type="PROSITE" id="PS00107">
    <property type="entry name" value="PROTEIN_KINASE_ATP"/>
    <property type="match status" value="1"/>
</dbReference>
<evidence type="ECO:0000256" key="3">
    <source>
        <dbReference type="ARBA" id="ARBA00022679"/>
    </source>
</evidence>
<evidence type="ECO:0000256" key="10">
    <source>
        <dbReference type="ARBA" id="ARBA00022989"/>
    </source>
</evidence>
<dbReference type="FunFam" id="3.30.430.20:FF:000004">
    <property type="entry name" value="Receptor-like serine-threonine protein kinase"/>
    <property type="match status" value="1"/>
</dbReference>
<sequence length="693" mass="76165">MITIALLIILSSAGTVVAAQPWEVCGTAGKFAAGSTYQANLDLLSAALPANASSTGRLFAKGSAGAAPDAVHGLALCRGDLNASACSACVAGAFQGARRLCALAKDAAIFYDTCLLRFSDQDYLLGLDYSNHSNNASAVAVDRPVMPTEATLTGWNGYSSNAFIAQQVSKLLNGTVRQLFSSTTRNNRYAATGRLGDIDGSNTIMPLYAYVQCAPDLTDDLCHYCLRNFSDLAVANIGRRAGRVLGLRCNLRYEEYQFYSNFTWINDNGAPMSPATPPPSPTPKPAPLPPSPIVLPPTDQHKRRPMAKVLVIALVSPLVALFICVTISFRFMRRHIKADKAKMNLHRDETLIWGLEGRGSELKIYDFSEILEATDNFSEENKLGRGGFGHVYKGQFPDGLEIAVKRLASHSRQGFTEFRNEIQLIAKLQHTNLVRLLGCCYQGEERILVYEYLPNKSLDFFIFDKTRSALIDWEKRLAIVEGIAQGLLYLHKHSRLRVVHRDLKTSNILLDREMNPKISDFGLAKIFNTDDTEGNTRRIVGTYGYMAPEYASEGLFSIKSDVFSFGVLTLEIISGEKTSSFHRNGDFINLIGHAWQLWKDGLWLQLVDASLVVGCHTSAIMRCINIALLCVQENAAERPTMSDVVAMLSSDTVTLLEPKHPAYFHVRMGNEEAPTVIMPSSVNGITISSLDGR</sequence>
<dbReference type="CDD" id="cd23509">
    <property type="entry name" value="Gnk2-like"/>
    <property type="match status" value="2"/>
</dbReference>
<dbReference type="InterPro" id="IPR017441">
    <property type="entry name" value="Protein_kinase_ATP_BS"/>
</dbReference>
<keyword evidence="12" id="KW-1015">Disulfide bond</keyword>
<dbReference type="InterPro" id="IPR011009">
    <property type="entry name" value="Kinase-like_dom_sf"/>
</dbReference>
<feature type="compositionally biased region" description="Pro residues" evidence="15">
    <location>
        <begin position="274"/>
        <end position="290"/>
    </location>
</feature>
<dbReference type="Pfam" id="PF07714">
    <property type="entry name" value="PK_Tyr_Ser-Thr"/>
    <property type="match status" value="1"/>
</dbReference>
<accession>A0ABC9GBH4</accession>
<evidence type="ECO:0000256" key="8">
    <source>
        <dbReference type="ARBA" id="ARBA00022777"/>
    </source>
</evidence>
<evidence type="ECO:0000313" key="21">
    <source>
        <dbReference type="Proteomes" id="UP001497457"/>
    </source>
</evidence>
<evidence type="ECO:0000256" key="15">
    <source>
        <dbReference type="SAM" id="MobiDB-lite"/>
    </source>
</evidence>
<dbReference type="EMBL" id="OZ075118">
    <property type="protein sequence ID" value="CAL5092042.1"/>
    <property type="molecule type" value="Genomic_DNA"/>
</dbReference>
<keyword evidence="4 16" id="KW-0812">Transmembrane</keyword>
<evidence type="ECO:0000256" key="14">
    <source>
        <dbReference type="PROSITE-ProRule" id="PRU10141"/>
    </source>
</evidence>
<dbReference type="InterPro" id="IPR002902">
    <property type="entry name" value="GNK2"/>
</dbReference>
<evidence type="ECO:0000256" key="4">
    <source>
        <dbReference type="ARBA" id="ARBA00022692"/>
    </source>
</evidence>
<dbReference type="FunFam" id="3.30.200.20:FF:000142">
    <property type="entry name" value="Cysteine-rich receptor-like protein kinase 10"/>
    <property type="match status" value="1"/>
</dbReference>
<evidence type="ECO:0000256" key="17">
    <source>
        <dbReference type="SAM" id="SignalP"/>
    </source>
</evidence>
<dbReference type="Pfam" id="PF01657">
    <property type="entry name" value="Stress-antifung"/>
    <property type="match status" value="2"/>
</dbReference>
<dbReference type="SUPFAM" id="SSF56112">
    <property type="entry name" value="Protein kinase-like (PK-like)"/>
    <property type="match status" value="1"/>
</dbReference>
<keyword evidence="7 14" id="KW-0547">Nucleotide-binding</keyword>
<feature type="region of interest" description="Disordered" evidence="15">
    <location>
        <begin position="270"/>
        <end position="290"/>
    </location>
</feature>
<name>A0ABC9GBH4_9POAL</name>
<dbReference type="CDD" id="cd14066">
    <property type="entry name" value="STKc_IRAK"/>
    <property type="match status" value="1"/>
</dbReference>
<feature type="domain" description="Gnk2-homologous" evidence="19">
    <location>
        <begin position="150"/>
        <end position="258"/>
    </location>
</feature>
<feature type="signal peptide" evidence="17">
    <location>
        <begin position="1"/>
        <end position="18"/>
    </location>
</feature>
<keyword evidence="21" id="KW-1185">Reference proteome</keyword>
<dbReference type="InterPro" id="IPR008271">
    <property type="entry name" value="Ser/Thr_kinase_AS"/>
</dbReference>
<dbReference type="InterPro" id="IPR001245">
    <property type="entry name" value="Ser-Thr/Tyr_kinase_cat_dom"/>
</dbReference>
<dbReference type="GO" id="GO:0005524">
    <property type="term" value="F:ATP binding"/>
    <property type="evidence" value="ECO:0007669"/>
    <property type="project" value="UniProtKB-UniRule"/>
</dbReference>
<dbReference type="PROSITE" id="PS51473">
    <property type="entry name" value="GNK2"/>
    <property type="match status" value="2"/>
</dbReference>
<evidence type="ECO:0000259" key="19">
    <source>
        <dbReference type="PROSITE" id="PS51473"/>
    </source>
</evidence>
<feature type="domain" description="Protein kinase" evidence="18">
    <location>
        <begin position="377"/>
        <end position="663"/>
    </location>
</feature>
<dbReference type="Gene3D" id="1.10.510.10">
    <property type="entry name" value="Transferase(Phosphotransferase) domain 1"/>
    <property type="match status" value="1"/>
</dbReference>
<dbReference type="Proteomes" id="UP001497457">
    <property type="component" value="Chromosome 8b"/>
</dbReference>
<dbReference type="PANTHER" id="PTHR27002:SF935">
    <property type="entry name" value="OS11G0681400 PROTEIN"/>
    <property type="match status" value="1"/>
</dbReference>
<keyword evidence="11 16" id="KW-0472">Membrane</keyword>
<evidence type="ECO:0000256" key="1">
    <source>
        <dbReference type="ARBA" id="ARBA00004167"/>
    </source>
</evidence>
<keyword evidence="6" id="KW-0677">Repeat</keyword>
<keyword evidence="9 14" id="KW-0067">ATP-binding</keyword>
<dbReference type="GO" id="GO:0004674">
    <property type="term" value="F:protein serine/threonine kinase activity"/>
    <property type="evidence" value="ECO:0007669"/>
    <property type="project" value="UniProtKB-KW"/>
</dbReference>
<evidence type="ECO:0000256" key="5">
    <source>
        <dbReference type="ARBA" id="ARBA00022729"/>
    </source>
</evidence>
<dbReference type="Gene3D" id="3.30.430.20">
    <property type="entry name" value="Gnk2 domain, C-X8-C-X2-C motif"/>
    <property type="match status" value="2"/>
</dbReference>
<proteinExistence type="predicted"/>
<dbReference type="PROSITE" id="PS50011">
    <property type="entry name" value="PROTEIN_KINASE_DOM"/>
    <property type="match status" value="1"/>
</dbReference>
<protein>
    <submittedName>
        <fullName evidence="20">Uncharacterized protein</fullName>
    </submittedName>
</protein>
<reference evidence="20 21" key="2">
    <citation type="submission" date="2024-10" db="EMBL/GenBank/DDBJ databases">
        <authorList>
            <person name="Ryan C."/>
        </authorList>
    </citation>
    <scope>NUCLEOTIDE SEQUENCE [LARGE SCALE GENOMIC DNA]</scope>
</reference>
<evidence type="ECO:0000313" key="20">
    <source>
        <dbReference type="EMBL" id="CAL5092042.1"/>
    </source>
</evidence>
<organism evidence="20 21">
    <name type="scientific">Urochloa decumbens</name>
    <dbReference type="NCBI Taxonomy" id="240449"/>
    <lineage>
        <taxon>Eukaryota</taxon>
        <taxon>Viridiplantae</taxon>
        <taxon>Streptophyta</taxon>
        <taxon>Embryophyta</taxon>
        <taxon>Tracheophyta</taxon>
        <taxon>Spermatophyta</taxon>
        <taxon>Magnoliopsida</taxon>
        <taxon>Liliopsida</taxon>
        <taxon>Poales</taxon>
        <taxon>Poaceae</taxon>
        <taxon>PACMAD clade</taxon>
        <taxon>Panicoideae</taxon>
        <taxon>Panicodae</taxon>
        <taxon>Paniceae</taxon>
        <taxon>Melinidinae</taxon>
        <taxon>Urochloa</taxon>
    </lineage>
</organism>
<keyword evidence="5 17" id="KW-0732">Signal</keyword>
<evidence type="ECO:0000256" key="13">
    <source>
        <dbReference type="ARBA" id="ARBA00023180"/>
    </source>
</evidence>
<feature type="transmembrane region" description="Helical" evidence="16">
    <location>
        <begin position="309"/>
        <end position="332"/>
    </location>
</feature>
<keyword evidence="3" id="KW-0808">Transferase</keyword>